<proteinExistence type="predicted"/>
<dbReference type="InterPro" id="IPR029068">
    <property type="entry name" value="Glyas_Bleomycin-R_OHBP_Dase"/>
</dbReference>
<dbReference type="SUPFAM" id="SSF54593">
    <property type="entry name" value="Glyoxalase/Bleomycin resistance protein/Dihydroxybiphenyl dioxygenase"/>
    <property type="match status" value="1"/>
</dbReference>
<dbReference type="STRING" id="1797457.A2160_03695"/>
<reference evidence="2 3" key="1">
    <citation type="journal article" date="2016" name="Nat. Commun.">
        <title>Thousands of microbial genomes shed light on interconnected biogeochemical processes in an aquifer system.</title>
        <authorList>
            <person name="Anantharaman K."/>
            <person name="Brown C.T."/>
            <person name="Hug L.A."/>
            <person name="Sharon I."/>
            <person name="Castelle C.J."/>
            <person name="Probst A.J."/>
            <person name="Thomas B.C."/>
            <person name="Singh A."/>
            <person name="Wilkins M.J."/>
            <person name="Karaoz U."/>
            <person name="Brodie E.L."/>
            <person name="Williams K.H."/>
            <person name="Hubbard S.S."/>
            <person name="Banfield J.F."/>
        </authorList>
    </citation>
    <scope>NUCLEOTIDE SEQUENCE [LARGE SCALE GENOMIC DNA]</scope>
</reference>
<accession>A0A1F5E8N0</accession>
<organism evidence="2 3">
    <name type="scientific">Candidatus Beckwithbacteria bacterium RBG_13_42_9</name>
    <dbReference type="NCBI Taxonomy" id="1797457"/>
    <lineage>
        <taxon>Bacteria</taxon>
        <taxon>Candidatus Beckwithiibacteriota</taxon>
    </lineage>
</organism>
<gene>
    <name evidence="2" type="ORF">A2160_03695</name>
</gene>
<evidence type="ECO:0000313" key="2">
    <source>
        <dbReference type="EMBL" id="OGD63752.1"/>
    </source>
</evidence>
<dbReference type="InterPro" id="IPR037523">
    <property type="entry name" value="VOC_core"/>
</dbReference>
<comment type="caution">
    <text evidence="2">The sequence shown here is derived from an EMBL/GenBank/DDBJ whole genome shotgun (WGS) entry which is preliminary data.</text>
</comment>
<dbReference type="Gene3D" id="3.10.180.10">
    <property type="entry name" value="2,3-Dihydroxybiphenyl 1,2-Dioxygenase, domain 1"/>
    <property type="match status" value="1"/>
</dbReference>
<sequence>MKIRQLIPELLVENMARSLKFYNQVLGFKSEIVFPEDKPIFAQVGRDGVQIMLYDRSDFQKEIPKLKKIKMAGTVLLYFKAEKIESFYQEIRDKIKVVQLLHQTSYGSLEFSFEDCNGYLIAFSEMIKK</sequence>
<dbReference type="AlphaFoldDB" id="A0A1F5E8N0"/>
<dbReference type="PROSITE" id="PS51819">
    <property type="entry name" value="VOC"/>
    <property type="match status" value="1"/>
</dbReference>
<evidence type="ECO:0000313" key="3">
    <source>
        <dbReference type="Proteomes" id="UP000177006"/>
    </source>
</evidence>
<dbReference type="InterPro" id="IPR004360">
    <property type="entry name" value="Glyas_Fos-R_dOase_dom"/>
</dbReference>
<protein>
    <recommendedName>
        <fullName evidence="1">VOC domain-containing protein</fullName>
    </recommendedName>
</protein>
<dbReference type="EMBL" id="MEZK01000005">
    <property type="protein sequence ID" value="OGD63752.1"/>
    <property type="molecule type" value="Genomic_DNA"/>
</dbReference>
<evidence type="ECO:0000259" key="1">
    <source>
        <dbReference type="PROSITE" id="PS51819"/>
    </source>
</evidence>
<dbReference type="Pfam" id="PF00903">
    <property type="entry name" value="Glyoxalase"/>
    <property type="match status" value="1"/>
</dbReference>
<feature type="domain" description="VOC" evidence="1">
    <location>
        <begin position="4"/>
        <end position="126"/>
    </location>
</feature>
<name>A0A1F5E8N0_9BACT</name>
<dbReference type="Proteomes" id="UP000177006">
    <property type="component" value="Unassembled WGS sequence"/>
</dbReference>